<dbReference type="InterPro" id="IPR020084">
    <property type="entry name" value="NUDIX_hydrolase_CS"/>
</dbReference>
<dbReference type="InParanoid" id="A0A2P6P0P5"/>
<dbReference type="STRING" id="1890364.A0A2P6P0P5"/>
<dbReference type="GO" id="GO:0035539">
    <property type="term" value="F:8-oxo-7,8-dihydrodeoxyguanosine triphosphate pyrophosphatase activity"/>
    <property type="evidence" value="ECO:0007669"/>
    <property type="project" value="TreeGrafter"/>
</dbReference>
<keyword evidence="5" id="KW-1185">Reference proteome</keyword>
<evidence type="ECO:0000256" key="2">
    <source>
        <dbReference type="SAM" id="SignalP"/>
    </source>
</evidence>
<dbReference type="PRINTS" id="PR00502">
    <property type="entry name" value="NUDIXFAMILY"/>
</dbReference>
<dbReference type="Gene3D" id="3.90.79.10">
    <property type="entry name" value="Nucleoside Triphosphate Pyrophosphohydrolase"/>
    <property type="match status" value="1"/>
</dbReference>
<dbReference type="PANTHER" id="PTHR16099">
    <property type="entry name" value="8-OXO-DGTP DIPHOSPHATES NUDT15"/>
    <property type="match status" value="1"/>
</dbReference>
<gene>
    <name evidence="4" type="ORF">PROFUN_00124</name>
</gene>
<keyword evidence="1" id="KW-0378">Hydrolase</keyword>
<accession>A0A2P6P0P5</accession>
<dbReference type="GO" id="GO:0006203">
    <property type="term" value="P:dGTP catabolic process"/>
    <property type="evidence" value="ECO:0007669"/>
    <property type="project" value="TreeGrafter"/>
</dbReference>
<sequence>MLKVNTVLCISAITLCYVLSVSAQAASNESIPDAYYPKMFTRTGNVLGGLSRKTSYKKGDDSLIIMNIYTDQDAPNWRQVAFIPTVDKFTLLEANGTGTDITLNYDTFDNVWVSLSFGGQQFESPNRYFRKPSGVDYKQGTDMSQYFVGSFSAIIQLNRGVIDNIYWDDGCKECSDTACFDGQTCAITMTDANNCVNANTTSTCNIKVYIVWSGTDADGFNMGSISNLPSHFAAFSLKKIYLQTSGVVGTRIIEQEIMTEEQKRVRVGVGVFVTRASDNKVRFLIGKRKGSHGEGAWALPGGHLEFGEDFESCAKREVFEETGLTLPAHVSFLTATNDLMEAEGKHYVTIFMHGVVASDAEAVVKEPNKCEGWLWVTWEELFGEQQYYQPLFSPLLDLRRQHPSISLK</sequence>
<evidence type="ECO:0000259" key="3">
    <source>
        <dbReference type="PROSITE" id="PS51462"/>
    </source>
</evidence>
<dbReference type="InterPro" id="IPR015797">
    <property type="entry name" value="NUDIX_hydrolase-like_dom_sf"/>
</dbReference>
<reference evidence="4 5" key="1">
    <citation type="journal article" date="2018" name="Genome Biol. Evol.">
        <title>Multiple Roots of Fruiting Body Formation in Amoebozoa.</title>
        <authorList>
            <person name="Hillmann F."/>
            <person name="Forbes G."/>
            <person name="Novohradska S."/>
            <person name="Ferling I."/>
            <person name="Riege K."/>
            <person name="Groth M."/>
            <person name="Westermann M."/>
            <person name="Marz M."/>
            <person name="Spaller T."/>
            <person name="Winckler T."/>
            <person name="Schaap P."/>
            <person name="Glockner G."/>
        </authorList>
    </citation>
    <scope>NUCLEOTIDE SEQUENCE [LARGE SCALE GENOMIC DNA]</scope>
    <source>
        <strain evidence="4 5">Jena</strain>
    </source>
</reference>
<dbReference type="AlphaFoldDB" id="A0A2P6P0P5"/>
<proteinExistence type="predicted"/>
<feature type="chain" id="PRO_5015160873" evidence="2">
    <location>
        <begin position="24"/>
        <end position="408"/>
    </location>
</feature>
<name>A0A2P6P0P5_9EUKA</name>
<dbReference type="CDD" id="cd04678">
    <property type="entry name" value="NUDIX_MTH2_Nudt15"/>
    <property type="match status" value="1"/>
</dbReference>
<evidence type="ECO:0000313" key="5">
    <source>
        <dbReference type="Proteomes" id="UP000241769"/>
    </source>
</evidence>
<dbReference type="PROSITE" id="PS51462">
    <property type="entry name" value="NUDIX"/>
    <property type="match status" value="1"/>
</dbReference>
<dbReference type="EMBL" id="MDYQ01000001">
    <property type="protein sequence ID" value="PRP89782.1"/>
    <property type="molecule type" value="Genomic_DNA"/>
</dbReference>
<feature type="domain" description="Nudix hydrolase" evidence="3">
    <location>
        <begin position="264"/>
        <end position="398"/>
    </location>
</feature>
<dbReference type="Proteomes" id="UP000241769">
    <property type="component" value="Unassembled WGS sequence"/>
</dbReference>
<evidence type="ECO:0000256" key="1">
    <source>
        <dbReference type="ARBA" id="ARBA00022801"/>
    </source>
</evidence>
<dbReference type="PANTHER" id="PTHR16099:SF5">
    <property type="entry name" value="NUCLEOTIDE TRIPHOSPHATE DIPHOSPHATASE NUDT15"/>
    <property type="match status" value="1"/>
</dbReference>
<feature type="signal peptide" evidence="2">
    <location>
        <begin position="1"/>
        <end position="23"/>
    </location>
</feature>
<dbReference type="SUPFAM" id="SSF55811">
    <property type="entry name" value="Nudix"/>
    <property type="match status" value="1"/>
</dbReference>
<dbReference type="PROSITE" id="PS00893">
    <property type="entry name" value="NUDIX_BOX"/>
    <property type="match status" value="1"/>
</dbReference>
<dbReference type="InterPro" id="IPR020476">
    <property type="entry name" value="Nudix_hydrolase"/>
</dbReference>
<comment type="caution">
    <text evidence="4">The sequence shown here is derived from an EMBL/GenBank/DDBJ whole genome shotgun (WGS) entry which is preliminary data.</text>
</comment>
<dbReference type="Pfam" id="PF00293">
    <property type="entry name" value="NUDIX"/>
    <property type="match status" value="1"/>
</dbReference>
<dbReference type="FunFam" id="3.90.79.10:FF:000060">
    <property type="entry name" value="Nudix hydrolase 1"/>
    <property type="match status" value="1"/>
</dbReference>
<dbReference type="GO" id="GO:0005829">
    <property type="term" value="C:cytosol"/>
    <property type="evidence" value="ECO:0007669"/>
    <property type="project" value="TreeGrafter"/>
</dbReference>
<protein>
    <submittedName>
        <fullName evidence="4">7,8-dihydro-8-oxoguanine triphosphatase NUDT15</fullName>
    </submittedName>
</protein>
<organism evidence="4 5">
    <name type="scientific">Planoprotostelium fungivorum</name>
    <dbReference type="NCBI Taxonomy" id="1890364"/>
    <lineage>
        <taxon>Eukaryota</taxon>
        <taxon>Amoebozoa</taxon>
        <taxon>Evosea</taxon>
        <taxon>Variosea</taxon>
        <taxon>Cavosteliida</taxon>
        <taxon>Cavosteliaceae</taxon>
        <taxon>Planoprotostelium</taxon>
    </lineage>
</organism>
<keyword evidence="2" id="KW-0732">Signal</keyword>
<evidence type="ECO:0000313" key="4">
    <source>
        <dbReference type="EMBL" id="PRP89782.1"/>
    </source>
</evidence>
<dbReference type="OrthoDB" id="447842at2759"/>
<dbReference type="InterPro" id="IPR000086">
    <property type="entry name" value="NUDIX_hydrolase_dom"/>
</dbReference>